<protein>
    <submittedName>
        <fullName evidence="1">Uncharacterized protein</fullName>
    </submittedName>
</protein>
<gene>
    <name evidence="1" type="ORF">VB854_20840</name>
</gene>
<dbReference type="EMBL" id="JAYGHT010000132">
    <property type="protein sequence ID" value="MEA5521389.1"/>
    <property type="molecule type" value="Genomic_DNA"/>
</dbReference>
<sequence>MKYYWTRTIFNAYEPTKVIKFYAELVGNYYQPFQLRGYLSFKDGSFFVGILRNSDASFSWQNDDKSGTSSSFDEAWRNLPAFVTDPDHFEESEIFID</sequence>
<proteinExistence type="predicted"/>
<evidence type="ECO:0000313" key="2">
    <source>
        <dbReference type="Proteomes" id="UP001301728"/>
    </source>
</evidence>
<dbReference type="RefSeq" id="WP_323275430.1">
    <property type="nucleotide sequence ID" value="NZ_JAYGHT010000132.1"/>
</dbReference>
<name>A0ABU5U2Q4_9CYAN</name>
<keyword evidence="2" id="KW-1185">Reference proteome</keyword>
<organism evidence="1 2">
    <name type="scientific">Limnoraphis robusta CCNP1315</name>
    <dbReference type="NCBI Taxonomy" id="3110306"/>
    <lineage>
        <taxon>Bacteria</taxon>
        <taxon>Bacillati</taxon>
        <taxon>Cyanobacteriota</taxon>
        <taxon>Cyanophyceae</taxon>
        <taxon>Oscillatoriophycideae</taxon>
        <taxon>Oscillatoriales</taxon>
        <taxon>Sirenicapillariaceae</taxon>
        <taxon>Limnoraphis</taxon>
    </lineage>
</organism>
<comment type="caution">
    <text evidence="1">The sequence shown here is derived from an EMBL/GenBank/DDBJ whole genome shotgun (WGS) entry which is preliminary data.</text>
</comment>
<dbReference type="Proteomes" id="UP001301728">
    <property type="component" value="Unassembled WGS sequence"/>
</dbReference>
<accession>A0ABU5U2Q4</accession>
<reference evidence="1 2" key="1">
    <citation type="submission" date="2023-12" db="EMBL/GenBank/DDBJ databases">
        <title>Baltic Sea Cyanobacteria.</title>
        <authorList>
            <person name="Delbaje E."/>
            <person name="Fewer D.P."/>
            <person name="Shishido T.K."/>
        </authorList>
    </citation>
    <scope>NUCLEOTIDE SEQUENCE [LARGE SCALE GENOMIC DNA]</scope>
    <source>
        <strain evidence="1 2">CCNP 1315</strain>
    </source>
</reference>
<evidence type="ECO:0000313" key="1">
    <source>
        <dbReference type="EMBL" id="MEA5521389.1"/>
    </source>
</evidence>